<sequence>MPEARRLLGRRARTHFARAGRLARAHAWPRLLPALVMMGPYERLLRAMERDWAAPPPRRPGWRKAADGLACAARGLLCPGAPV</sequence>
<reference evidence="1 2" key="1">
    <citation type="journal article" date="2013" name="Stand. Genomic Sci.">
        <title>Genome sequence of the reddish-pigmented Rubellimicrobium thermophilum type strain (DSM 16684(T)), a member of the Roseobacter clade.</title>
        <authorList>
            <person name="Fiebig A."/>
            <person name="Riedel T."/>
            <person name="Gronow S."/>
            <person name="Petersen J."/>
            <person name="Klenk H.P."/>
            <person name="Goker M."/>
        </authorList>
    </citation>
    <scope>NUCLEOTIDE SEQUENCE [LARGE SCALE GENOMIC DNA]</scope>
    <source>
        <strain evidence="1 2">DSM 16684</strain>
    </source>
</reference>
<dbReference type="HOGENOM" id="CLU_2540526_0_0_5"/>
<evidence type="ECO:0000313" key="2">
    <source>
        <dbReference type="Proteomes" id="UP000015346"/>
    </source>
</evidence>
<proteinExistence type="predicted"/>
<accession>S9SEA0</accession>
<organism evidence="1 2">
    <name type="scientific">Rubellimicrobium thermophilum DSM 16684</name>
    <dbReference type="NCBI Taxonomy" id="1123069"/>
    <lineage>
        <taxon>Bacteria</taxon>
        <taxon>Pseudomonadati</taxon>
        <taxon>Pseudomonadota</taxon>
        <taxon>Alphaproteobacteria</taxon>
        <taxon>Rhodobacterales</taxon>
        <taxon>Roseobacteraceae</taxon>
        <taxon>Rubellimicrobium</taxon>
    </lineage>
</organism>
<protein>
    <recommendedName>
        <fullName evidence="3">Phytoene/squalene synthetase</fullName>
    </recommendedName>
</protein>
<dbReference type="AlphaFoldDB" id="S9SEA0"/>
<dbReference type="Proteomes" id="UP000015346">
    <property type="component" value="Unassembled WGS sequence"/>
</dbReference>
<dbReference type="EMBL" id="AOLV01000020">
    <property type="protein sequence ID" value="EPX84574.1"/>
    <property type="molecule type" value="Genomic_DNA"/>
</dbReference>
<gene>
    <name evidence="1" type="ORF">ruthe_01932</name>
</gene>
<name>S9SEA0_9RHOB</name>
<comment type="caution">
    <text evidence="1">The sequence shown here is derived from an EMBL/GenBank/DDBJ whole genome shotgun (WGS) entry which is preliminary data.</text>
</comment>
<evidence type="ECO:0008006" key="3">
    <source>
        <dbReference type="Google" id="ProtNLM"/>
    </source>
</evidence>
<evidence type="ECO:0000313" key="1">
    <source>
        <dbReference type="EMBL" id="EPX84574.1"/>
    </source>
</evidence>
<dbReference type="STRING" id="1123069.ruthe_01932"/>
<keyword evidence="2" id="KW-1185">Reference proteome</keyword>